<feature type="chain" id="PRO_5014655505" description="Outer membrane protein beta-barrel domain-containing protein" evidence="1">
    <location>
        <begin position="29"/>
        <end position="281"/>
    </location>
</feature>
<evidence type="ECO:0000256" key="1">
    <source>
        <dbReference type="SAM" id="SignalP"/>
    </source>
</evidence>
<gene>
    <name evidence="2" type="ORF">THSYN_06615</name>
</gene>
<dbReference type="KEGG" id="tsy:THSYN_06615"/>
<dbReference type="Proteomes" id="UP000232638">
    <property type="component" value="Chromosome"/>
</dbReference>
<keyword evidence="3" id="KW-1185">Reference proteome</keyword>
<evidence type="ECO:0000313" key="2">
    <source>
        <dbReference type="EMBL" id="AUB80654.1"/>
    </source>
</evidence>
<keyword evidence="1" id="KW-0732">Signal</keyword>
<sequence length="281" mass="30081">MINKRLTYSRAPALAALGLLAAAASAHAAPADDGGWHFNLVPYLWFPAISGTVDTVVSGLPGPGGRTARPVDVSGTIRPDSYLSNLQMAVMLMAEARKGPWLIYGDLMYTDLASQTTRVRRVTGPRGNLSGQIALNAATDMSTTIVTLGGGYAVVDNDSWGLDLVAGARFLDLSSDLTLSLQDAQGRYLRNHQAAMDRQVWDGIVGARGEVRFAGGHWFVPYYADIGAGTSNWTWQALLGLGYRFDWGAVTLAWRALGYDFTGNDAKLTLSGPGLGVSIRW</sequence>
<dbReference type="RefSeq" id="WP_100918445.1">
    <property type="nucleotide sequence ID" value="NZ_CP020370.1"/>
</dbReference>
<dbReference type="EMBL" id="CP020370">
    <property type="protein sequence ID" value="AUB80654.1"/>
    <property type="molecule type" value="Genomic_DNA"/>
</dbReference>
<proteinExistence type="predicted"/>
<organism evidence="2 3">
    <name type="scientific">Candidatus Thiodictyon syntrophicum</name>
    <dbReference type="NCBI Taxonomy" id="1166950"/>
    <lineage>
        <taxon>Bacteria</taxon>
        <taxon>Pseudomonadati</taxon>
        <taxon>Pseudomonadota</taxon>
        <taxon>Gammaproteobacteria</taxon>
        <taxon>Chromatiales</taxon>
        <taxon>Chromatiaceae</taxon>
        <taxon>Thiodictyon</taxon>
    </lineage>
</organism>
<reference evidence="2 3" key="1">
    <citation type="submission" date="2017-03" db="EMBL/GenBank/DDBJ databases">
        <title>Complete genome sequence of Candidatus 'Thiodictyon syntrophicum' sp. nov. strain Cad16T, a photolithoautotroph purple sulfur bacterium isolated from an alpine meromictic lake.</title>
        <authorList>
            <person name="Luedin S.M."/>
            <person name="Pothier J.F."/>
            <person name="Danza F."/>
            <person name="Storelli N."/>
            <person name="Wittwer M."/>
            <person name="Tonolla M."/>
        </authorList>
    </citation>
    <scope>NUCLEOTIDE SEQUENCE [LARGE SCALE GENOMIC DNA]</scope>
    <source>
        <strain evidence="2 3">Cad16T</strain>
    </source>
</reference>
<protein>
    <recommendedName>
        <fullName evidence="4">Outer membrane protein beta-barrel domain-containing protein</fullName>
    </recommendedName>
</protein>
<evidence type="ECO:0008006" key="4">
    <source>
        <dbReference type="Google" id="ProtNLM"/>
    </source>
</evidence>
<dbReference type="AlphaFoldDB" id="A0A2K8U4Z3"/>
<evidence type="ECO:0000313" key="3">
    <source>
        <dbReference type="Proteomes" id="UP000232638"/>
    </source>
</evidence>
<dbReference type="OrthoDB" id="5725705at2"/>
<accession>A0A2K8U4Z3</accession>
<name>A0A2K8U4Z3_9GAMM</name>
<feature type="signal peptide" evidence="1">
    <location>
        <begin position="1"/>
        <end position="28"/>
    </location>
</feature>